<keyword evidence="2" id="KW-1185">Reference proteome</keyword>
<dbReference type="Gramene" id="RZC69636">
    <property type="protein sequence ID" value="RZC69636"/>
    <property type="gene ID" value="C5167_032757"/>
</dbReference>
<organism evidence="1 2">
    <name type="scientific">Papaver somniferum</name>
    <name type="common">Opium poppy</name>
    <dbReference type="NCBI Taxonomy" id="3469"/>
    <lineage>
        <taxon>Eukaryota</taxon>
        <taxon>Viridiplantae</taxon>
        <taxon>Streptophyta</taxon>
        <taxon>Embryophyta</taxon>
        <taxon>Tracheophyta</taxon>
        <taxon>Spermatophyta</taxon>
        <taxon>Magnoliopsida</taxon>
        <taxon>Ranunculales</taxon>
        <taxon>Papaveraceae</taxon>
        <taxon>Papaveroideae</taxon>
        <taxon>Papaver</taxon>
    </lineage>
</organism>
<protein>
    <submittedName>
        <fullName evidence="1">Uncharacterized protein</fullName>
    </submittedName>
</protein>
<name>A0A4Y7KA05_PAPSO</name>
<proteinExistence type="predicted"/>
<evidence type="ECO:0000313" key="2">
    <source>
        <dbReference type="Proteomes" id="UP000316621"/>
    </source>
</evidence>
<dbReference type="EMBL" id="CM010721">
    <property type="protein sequence ID" value="RZC69636.1"/>
    <property type="molecule type" value="Genomic_DNA"/>
</dbReference>
<dbReference type="AlphaFoldDB" id="A0A4Y7KA05"/>
<reference evidence="1 2" key="1">
    <citation type="journal article" date="2018" name="Science">
        <title>The opium poppy genome and morphinan production.</title>
        <authorList>
            <person name="Guo L."/>
            <person name="Winzer T."/>
            <person name="Yang X."/>
            <person name="Li Y."/>
            <person name="Ning Z."/>
            <person name="He Z."/>
            <person name="Teodor R."/>
            <person name="Lu Y."/>
            <person name="Bowser T.A."/>
            <person name="Graham I.A."/>
            <person name="Ye K."/>
        </authorList>
    </citation>
    <scope>NUCLEOTIDE SEQUENCE [LARGE SCALE GENOMIC DNA]</scope>
    <source>
        <strain evidence="2">cv. HN1</strain>
        <tissue evidence="1">Leaves</tissue>
    </source>
</reference>
<gene>
    <name evidence="1" type="ORF">C5167_032757</name>
</gene>
<dbReference type="Proteomes" id="UP000316621">
    <property type="component" value="Chromosome 7"/>
</dbReference>
<sequence length="88" mass="9697">MRNQVTNKIISLQNSDHLKGLHVLKSAIIDNSSTASTIFSILIVISVNREDKVTSGITSMKGTIIGEIIGLSFFLFPQHDLQDPLMED</sequence>
<accession>A0A4Y7KA05</accession>
<evidence type="ECO:0000313" key="1">
    <source>
        <dbReference type="EMBL" id="RZC69636.1"/>
    </source>
</evidence>